<dbReference type="CDD" id="cd02972">
    <property type="entry name" value="DsbA_family"/>
    <property type="match status" value="1"/>
</dbReference>
<keyword evidence="1" id="KW-0732">Signal</keyword>
<accession>A0A1G8BA99</accession>
<sequence>MRLRTRRAGAGLVGCAALLLVAGCAQGVEPIGPESLGELSAAYVDAGGTCTDLVEQYRASADDPAVATCGTDTVLTLAADDAQASRLRTGALLHDVPVLWSGRWMVQDADVESLQETIGGQIARLEAADGPANLADALVVDADGVVAQDAVPADGEPDALPSDGTVVTVVVDPTCEYCARFLEANGDQLDAWAADGTATIAYVPVAIGDTVESGYASSIGVAALACVADEDAGAALPFLQAMLERNVDLDAAGVVELADEAVDGAGDCVTQGTFAWWTRQATERALEGALPGGQPLGGVPSVYVGDRLYSGDVADAAAFAAFVAEG</sequence>
<dbReference type="STRING" id="399736.SAMN04489720_0796"/>
<dbReference type="OrthoDB" id="117402at2"/>
<feature type="chain" id="PRO_5009243027" evidence="1">
    <location>
        <begin position="28"/>
        <end position="326"/>
    </location>
</feature>
<dbReference type="SUPFAM" id="SSF52833">
    <property type="entry name" value="Thioredoxin-like"/>
    <property type="match status" value="1"/>
</dbReference>
<dbReference type="Proteomes" id="UP000198822">
    <property type="component" value="Chromosome I"/>
</dbReference>
<evidence type="ECO:0000313" key="3">
    <source>
        <dbReference type="Proteomes" id="UP000198822"/>
    </source>
</evidence>
<keyword evidence="3" id="KW-1185">Reference proteome</keyword>
<gene>
    <name evidence="2" type="ORF">SAMN04489720_0796</name>
</gene>
<feature type="signal peptide" evidence="1">
    <location>
        <begin position="1"/>
        <end position="27"/>
    </location>
</feature>
<keyword evidence="2" id="KW-0413">Isomerase</keyword>
<dbReference type="Gene3D" id="3.40.30.10">
    <property type="entry name" value="Glutaredoxin"/>
    <property type="match status" value="1"/>
</dbReference>
<dbReference type="GO" id="GO:0016853">
    <property type="term" value="F:isomerase activity"/>
    <property type="evidence" value="ECO:0007669"/>
    <property type="project" value="UniProtKB-KW"/>
</dbReference>
<organism evidence="2 3">
    <name type="scientific">Agrococcus jejuensis</name>
    <dbReference type="NCBI Taxonomy" id="399736"/>
    <lineage>
        <taxon>Bacteria</taxon>
        <taxon>Bacillati</taxon>
        <taxon>Actinomycetota</taxon>
        <taxon>Actinomycetes</taxon>
        <taxon>Micrococcales</taxon>
        <taxon>Microbacteriaceae</taxon>
        <taxon>Agrococcus</taxon>
    </lineage>
</organism>
<dbReference type="PROSITE" id="PS51257">
    <property type="entry name" value="PROKAR_LIPOPROTEIN"/>
    <property type="match status" value="1"/>
</dbReference>
<evidence type="ECO:0000313" key="2">
    <source>
        <dbReference type="EMBL" id="SDH30098.1"/>
    </source>
</evidence>
<dbReference type="InterPro" id="IPR036249">
    <property type="entry name" value="Thioredoxin-like_sf"/>
</dbReference>
<dbReference type="EMBL" id="LT629695">
    <property type="protein sequence ID" value="SDH30098.1"/>
    <property type="molecule type" value="Genomic_DNA"/>
</dbReference>
<dbReference type="AlphaFoldDB" id="A0A1G8BA99"/>
<evidence type="ECO:0000256" key="1">
    <source>
        <dbReference type="SAM" id="SignalP"/>
    </source>
</evidence>
<protein>
    <submittedName>
        <fullName evidence="2">Protein-disulfide isomerase</fullName>
    </submittedName>
</protein>
<reference evidence="3" key="1">
    <citation type="submission" date="2016-10" db="EMBL/GenBank/DDBJ databases">
        <authorList>
            <person name="Varghese N."/>
            <person name="Submissions S."/>
        </authorList>
    </citation>
    <scope>NUCLEOTIDE SEQUENCE [LARGE SCALE GENOMIC DNA]</scope>
    <source>
        <strain evidence="3">DSM 22002</strain>
    </source>
</reference>
<dbReference type="RefSeq" id="WP_092502638.1">
    <property type="nucleotide sequence ID" value="NZ_LT629695.1"/>
</dbReference>
<proteinExistence type="predicted"/>
<name>A0A1G8BA99_9MICO</name>